<dbReference type="RefSeq" id="XP_023655412.1">
    <property type="nucleotide sequence ID" value="XM_023799644.2"/>
</dbReference>
<dbReference type="GO" id="GO:0008385">
    <property type="term" value="C:IkappaB kinase complex"/>
    <property type="evidence" value="ECO:0007669"/>
    <property type="project" value="TreeGrafter"/>
</dbReference>
<dbReference type="Pfam" id="PF18414">
    <property type="entry name" value="zf_C2H2_10"/>
    <property type="match status" value="1"/>
</dbReference>
<keyword evidence="25" id="KW-1185">Reference proteome</keyword>
<keyword evidence="7" id="KW-0227">DNA damage</keyword>
<feature type="region of interest" description="Disordered" evidence="22">
    <location>
        <begin position="1"/>
        <end position="30"/>
    </location>
</feature>
<evidence type="ECO:0000256" key="21">
    <source>
        <dbReference type="SAM" id="Coils"/>
    </source>
</evidence>
<dbReference type="InterPro" id="IPR021063">
    <property type="entry name" value="NEMO_N"/>
</dbReference>
<keyword evidence="6" id="KW-0479">Metal-binding</keyword>
<dbReference type="AlphaFoldDB" id="A0A3B3QUF7"/>
<evidence type="ECO:0000256" key="5">
    <source>
        <dbReference type="ARBA" id="ARBA00022553"/>
    </source>
</evidence>
<keyword evidence="3" id="KW-0963">Cytoplasm</keyword>
<evidence type="ECO:0000256" key="20">
    <source>
        <dbReference type="PROSITE-ProRule" id="PRU01142"/>
    </source>
</evidence>
<dbReference type="InterPro" id="IPR034735">
    <property type="entry name" value="NEMO_ZF"/>
</dbReference>
<dbReference type="PROSITE" id="PS51801">
    <property type="entry name" value="ZF_CCHC_NOA"/>
    <property type="match status" value="1"/>
</dbReference>
<feature type="domain" description="CCHC NOA-type" evidence="23">
    <location>
        <begin position="555"/>
        <end position="585"/>
    </location>
</feature>
<keyword evidence="11" id="KW-0805">Transcription regulation</keyword>
<name>A0A3B3QUF7_9TELE</name>
<organism evidence="24 25">
    <name type="scientific">Paramormyrops kingsleyae</name>
    <dbReference type="NCBI Taxonomy" id="1676925"/>
    <lineage>
        <taxon>Eukaryota</taxon>
        <taxon>Metazoa</taxon>
        <taxon>Chordata</taxon>
        <taxon>Craniata</taxon>
        <taxon>Vertebrata</taxon>
        <taxon>Euteleostomi</taxon>
        <taxon>Actinopterygii</taxon>
        <taxon>Neopterygii</taxon>
        <taxon>Teleostei</taxon>
        <taxon>Osteoglossocephala</taxon>
        <taxon>Osteoglossomorpha</taxon>
        <taxon>Osteoglossiformes</taxon>
        <taxon>Mormyridae</taxon>
        <taxon>Paramormyrops</taxon>
    </lineage>
</organism>
<evidence type="ECO:0000256" key="17">
    <source>
        <dbReference type="ARBA" id="ARBA00041525"/>
    </source>
</evidence>
<evidence type="ECO:0000256" key="9">
    <source>
        <dbReference type="ARBA" id="ARBA00022833"/>
    </source>
</evidence>
<reference evidence="24" key="1">
    <citation type="submission" date="2025-08" db="UniProtKB">
        <authorList>
            <consortium name="Ensembl"/>
        </authorList>
    </citation>
    <scope>IDENTIFICATION</scope>
</reference>
<dbReference type="InterPro" id="IPR051301">
    <property type="entry name" value="Optineurin/NFkB_EssMod"/>
</dbReference>
<evidence type="ECO:0000256" key="3">
    <source>
        <dbReference type="ARBA" id="ARBA00022490"/>
    </source>
</evidence>
<feature type="compositionally biased region" description="Gly residues" evidence="22">
    <location>
        <begin position="18"/>
        <end position="28"/>
    </location>
</feature>
<keyword evidence="4" id="KW-1017">Isopeptide bond</keyword>
<evidence type="ECO:0000256" key="16">
    <source>
        <dbReference type="ARBA" id="ARBA00040893"/>
    </source>
</evidence>
<dbReference type="Pfam" id="PF16516">
    <property type="entry name" value="CC2-LZ"/>
    <property type="match status" value="1"/>
</dbReference>
<dbReference type="GO" id="GO:0070530">
    <property type="term" value="F:K63-linked polyubiquitin modification-dependent protein binding"/>
    <property type="evidence" value="ECO:0007669"/>
    <property type="project" value="InterPro"/>
</dbReference>
<dbReference type="Gene3D" id="1.20.5.390">
    <property type="entry name" value="L1 transposable element, trimerization domain"/>
    <property type="match status" value="2"/>
</dbReference>
<evidence type="ECO:0000313" key="25">
    <source>
        <dbReference type="Proteomes" id="UP000261540"/>
    </source>
</evidence>
<keyword evidence="9" id="KW-0862">Zinc</keyword>
<dbReference type="GO" id="GO:0043123">
    <property type="term" value="P:positive regulation of canonical NF-kappaB signal transduction"/>
    <property type="evidence" value="ECO:0007669"/>
    <property type="project" value="TreeGrafter"/>
</dbReference>
<evidence type="ECO:0000256" key="14">
    <source>
        <dbReference type="ARBA" id="ARBA00023163"/>
    </source>
</evidence>
<evidence type="ECO:0000256" key="12">
    <source>
        <dbReference type="ARBA" id="ARBA00023054"/>
    </source>
</evidence>
<dbReference type="Pfam" id="PF11577">
    <property type="entry name" value="NEMO"/>
    <property type="match status" value="1"/>
</dbReference>
<keyword evidence="15" id="KW-0539">Nucleus</keyword>
<feature type="compositionally biased region" description="Basic and acidic residues" evidence="22">
    <location>
        <begin position="137"/>
        <end position="146"/>
    </location>
</feature>
<keyword evidence="14" id="KW-0804">Transcription</keyword>
<dbReference type="GO" id="GO:0005634">
    <property type="term" value="C:nucleus"/>
    <property type="evidence" value="ECO:0007669"/>
    <property type="project" value="UniProtKB-SubCell"/>
</dbReference>
<evidence type="ECO:0000256" key="22">
    <source>
        <dbReference type="SAM" id="MobiDB-lite"/>
    </source>
</evidence>
<dbReference type="RefSeq" id="XP_023655413.1">
    <property type="nucleotide sequence ID" value="XM_023799645.2"/>
</dbReference>
<feature type="compositionally biased region" description="Polar residues" evidence="22">
    <location>
        <begin position="1"/>
        <end position="13"/>
    </location>
</feature>
<accession>A0A3B3QUF7</accession>
<dbReference type="InterPro" id="IPR032419">
    <property type="entry name" value="CC2-LZ_dom"/>
</dbReference>
<dbReference type="Proteomes" id="UP000261540">
    <property type="component" value="Unplaced"/>
</dbReference>
<keyword evidence="8 20" id="KW-0863">Zinc-finger</keyword>
<evidence type="ECO:0000256" key="1">
    <source>
        <dbReference type="ARBA" id="ARBA00004123"/>
    </source>
</evidence>
<dbReference type="GeneTree" id="ENSGT00530000063808"/>
<evidence type="ECO:0000256" key="8">
    <source>
        <dbReference type="ARBA" id="ARBA00022771"/>
    </source>
</evidence>
<evidence type="ECO:0000256" key="10">
    <source>
        <dbReference type="ARBA" id="ARBA00022843"/>
    </source>
</evidence>
<dbReference type="PANTHER" id="PTHR31553:SF3">
    <property type="entry name" value="NF-KAPPA-B ESSENTIAL MODULATOR"/>
    <property type="match status" value="1"/>
</dbReference>
<evidence type="ECO:0000256" key="11">
    <source>
        <dbReference type="ARBA" id="ARBA00023015"/>
    </source>
</evidence>
<evidence type="ECO:0000256" key="19">
    <source>
        <dbReference type="ARBA" id="ARBA00043239"/>
    </source>
</evidence>
<evidence type="ECO:0000256" key="2">
    <source>
        <dbReference type="ARBA" id="ARBA00004496"/>
    </source>
</evidence>
<keyword evidence="10" id="KW-0832">Ubl conjugation</keyword>
<evidence type="ECO:0000313" key="24">
    <source>
        <dbReference type="Ensembl" id="ENSPKIP00000009046.1"/>
    </source>
</evidence>
<dbReference type="Gene3D" id="1.20.5.990">
    <property type="entry name" value="Nemo cc2-lz domain - 1d5 darpin complex"/>
    <property type="match status" value="1"/>
</dbReference>
<evidence type="ECO:0000259" key="23">
    <source>
        <dbReference type="PROSITE" id="PS51801"/>
    </source>
</evidence>
<evidence type="ECO:0000256" key="13">
    <source>
        <dbReference type="ARBA" id="ARBA00023157"/>
    </source>
</evidence>
<keyword evidence="5" id="KW-0597">Phosphoprotein</keyword>
<feature type="coiled-coil region" evidence="21">
    <location>
        <begin position="202"/>
        <end position="250"/>
    </location>
</feature>
<evidence type="ECO:0000256" key="15">
    <source>
        <dbReference type="ARBA" id="ARBA00023242"/>
    </source>
</evidence>
<dbReference type="PANTHER" id="PTHR31553">
    <property type="entry name" value="NF-KAPPA-B ESSENTIAL MODULATOR"/>
    <property type="match status" value="1"/>
</dbReference>
<feature type="coiled-coil region" evidence="21">
    <location>
        <begin position="366"/>
        <end position="526"/>
    </location>
</feature>
<evidence type="ECO:0000256" key="4">
    <source>
        <dbReference type="ARBA" id="ARBA00022499"/>
    </source>
</evidence>
<keyword evidence="13" id="KW-1015">Disulfide bond</keyword>
<dbReference type="GeneID" id="111837508"/>
<evidence type="ECO:0000256" key="6">
    <source>
        <dbReference type="ARBA" id="ARBA00022723"/>
    </source>
</evidence>
<protein>
    <recommendedName>
        <fullName evidence="16">NF-kappa-B essential modulator</fullName>
    </recommendedName>
    <alternativeName>
        <fullName evidence="18">IkB kinase-associated protein 1</fullName>
    </alternativeName>
    <alternativeName>
        <fullName evidence="19">Inhibitor of nuclear factor kappa-B kinase subunit gamma</fullName>
    </alternativeName>
    <alternativeName>
        <fullName evidence="17">NF-kappa-B essential modifier</fullName>
    </alternativeName>
</protein>
<feature type="coiled-coil region" evidence="21">
    <location>
        <begin position="279"/>
        <end position="330"/>
    </location>
</feature>
<dbReference type="GO" id="GO:0006974">
    <property type="term" value="P:DNA damage response"/>
    <property type="evidence" value="ECO:0007669"/>
    <property type="project" value="UniProtKB-KW"/>
</dbReference>
<reference evidence="24" key="2">
    <citation type="submission" date="2025-09" db="UniProtKB">
        <authorList>
            <consortium name="Ensembl"/>
        </authorList>
    </citation>
    <scope>IDENTIFICATION</scope>
</reference>
<evidence type="ECO:0000256" key="18">
    <source>
        <dbReference type="ARBA" id="ARBA00041660"/>
    </source>
</evidence>
<dbReference type="FunFam" id="1.20.5.990:FF:000003">
    <property type="entry name" value="NF-kappa-B essential modulator isoform X1"/>
    <property type="match status" value="1"/>
</dbReference>
<dbReference type="GO" id="GO:0008270">
    <property type="term" value="F:zinc ion binding"/>
    <property type="evidence" value="ECO:0007669"/>
    <property type="project" value="UniProtKB-KW"/>
</dbReference>
<dbReference type="FunFam" id="1.20.5.390:FF:000002">
    <property type="entry name" value="NF-kappa-B essential modulator isoform X1"/>
    <property type="match status" value="1"/>
</dbReference>
<proteinExistence type="predicted"/>
<feature type="region of interest" description="Disordered" evidence="22">
    <location>
        <begin position="173"/>
        <end position="198"/>
    </location>
</feature>
<keyword evidence="12 21" id="KW-0175">Coiled coil</keyword>
<feature type="region of interest" description="Disordered" evidence="22">
    <location>
        <begin position="137"/>
        <end position="156"/>
    </location>
</feature>
<comment type="subcellular location">
    <subcellularLocation>
        <location evidence="2">Cytoplasm</location>
    </subcellularLocation>
    <subcellularLocation>
        <location evidence="1">Nucleus</location>
    </subcellularLocation>
</comment>
<sequence>MVQPQAQTGSTLQWEMAGGDGVGSGGQGSLRVPPELAENEVVSRLFTDNHQLREALRRSNVALRERCEDMEKWQQLSRKEKEFLTCRFQEAKALVERLSQEKQDLWSQLNQTDPRAQAGSPILPQTNNLNCLEKLEDREGKEEDRTSQQTPPESVAYSSVCSSVSTVFPSLAESLTPPEGEAWGEGEGGAGSKPADGSNQFLKLLKSHKEKLEENLRELRDQKKELEVQKEKVELERDRLLSTNEQLQQKLMQMQGGSVTEETVQQSPACAEDSDTSQVAKLMEELQITQSRCSELQEKYDSLQKTTAQLDKTEARLKQRDKEFEQITKDSEALKAQVTSLLGELHERQSCLDKSEVEGRLLQERLTAKTEALQIKERDMETMKKQHSVTVDQLRLQNENKETALKTERMLVTEEKRKLAQLQQAYTQLFTDYDTKLRNGGEVEDKLREAEMALVMKQDLIDKLKEELEQQRMSLETVPVLAAQAEIFKADFLAEREARETLNQRKEELQEQLNKAVAEIDLLKVGVTSRARMEEMQQRHMGEYRALPTSGGMVSEELPDYRCPKCQYQAPDIDTLQIHVMDCIQ</sequence>
<evidence type="ECO:0000256" key="7">
    <source>
        <dbReference type="ARBA" id="ARBA00022763"/>
    </source>
</evidence>
<dbReference type="Ensembl" id="ENSPKIT00000033140.1">
    <property type="protein sequence ID" value="ENSPKIP00000009046.1"/>
    <property type="gene ID" value="ENSPKIG00000024299.1"/>
</dbReference>